<evidence type="ECO:0000256" key="2">
    <source>
        <dbReference type="ARBA" id="ARBA00009637"/>
    </source>
</evidence>
<evidence type="ECO:0000256" key="1">
    <source>
        <dbReference type="ARBA" id="ARBA00005181"/>
    </source>
</evidence>
<gene>
    <name evidence="9" type="primary">LOC100373416</name>
</gene>
<dbReference type="CDD" id="cd06978">
    <property type="entry name" value="cupin_EctC"/>
    <property type="match status" value="1"/>
</dbReference>
<dbReference type="PANTHER" id="PTHR39289">
    <property type="match status" value="1"/>
</dbReference>
<comment type="catalytic activity">
    <reaction evidence="7">
        <text>(2S)-4-acetamido-2-aminobutanoate = L-ectoine + H2O</text>
        <dbReference type="Rhea" id="RHEA:17281"/>
        <dbReference type="ChEBI" id="CHEBI:15377"/>
        <dbReference type="ChEBI" id="CHEBI:58515"/>
        <dbReference type="ChEBI" id="CHEBI:58929"/>
        <dbReference type="EC" id="4.2.1.108"/>
    </reaction>
</comment>
<name>A0ABM0M9M4_SACKO</name>
<evidence type="ECO:0000256" key="6">
    <source>
        <dbReference type="ARBA" id="ARBA00033271"/>
    </source>
</evidence>
<sequence length="249" mass="27491">MIVRHSEDVTITTLPNSDLKGKLLVARDDIMGHIAYDVSVETGDVLKLRSSDSGGLDHMYYCISGSGIVKASNGKTYILQPDTFIAFSSGIEAELSVESRLRLYVIYSEDINPSSERAVANSLKEIIGTEKDVDWKRGHSRRFLVKADGFAVSFNNTLCSAGNSTKLGYMNHEESAYYIKGSTTYSWDEGASIVKTRIGPDSGTIYNMDKHDKHVLTAHEDSIVLCVFYPALRGDENHNHDGEYSGFDA</sequence>
<dbReference type="InterPro" id="IPR010462">
    <property type="entry name" value="Ectoine_synth"/>
</dbReference>
<dbReference type="InterPro" id="IPR014710">
    <property type="entry name" value="RmlC-like_jellyroll"/>
</dbReference>
<dbReference type="EC" id="4.2.1.108" evidence="3"/>
<protein>
    <recommendedName>
        <fullName evidence="4">L-ectoine synthase</fullName>
        <ecNumber evidence="3">4.2.1.108</ecNumber>
    </recommendedName>
    <alternativeName>
        <fullName evidence="6">N-acetyldiaminobutyrate dehydratase</fullName>
    </alternativeName>
</protein>
<comment type="similarity">
    <text evidence="2">Belongs to the ectoine synthase family.</text>
</comment>
<dbReference type="Proteomes" id="UP000694865">
    <property type="component" value="Unplaced"/>
</dbReference>
<organism evidence="8 9">
    <name type="scientific">Saccoglossus kowalevskii</name>
    <name type="common">Acorn worm</name>
    <dbReference type="NCBI Taxonomy" id="10224"/>
    <lineage>
        <taxon>Eukaryota</taxon>
        <taxon>Metazoa</taxon>
        <taxon>Hemichordata</taxon>
        <taxon>Enteropneusta</taxon>
        <taxon>Harrimaniidae</taxon>
        <taxon>Saccoglossus</taxon>
    </lineage>
</organism>
<evidence type="ECO:0000256" key="4">
    <source>
        <dbReference type="ARBA" id="ARBA00019707"/>
    </source>
</evidence>
<dbReference type="Pfam" id="PF06339">
    <property type="entry name" value="Ectoine_synth"/>
    <property type="match status" value="1"/>
</dbReference>
<evidence type="ECO:0000313" key="9">
    <source>
        <dbReference type="RefSeq" id="XP_006816715.1"/>
    </source>
</evidence>
<evidence type="ECO:0000256" key="3">
    <source>
        <dbReference type="ARBA" id="ARBA00013192"/>
    </source>
</evidence>
<keyword evidence="8" id="KW-1185">Reference proteome</keyword>
<dbReference type="Gene3D" id="2.60.120.10">
    <property type="entry name" value="Jelly Rolls"/>
    <property type="match status" value="2"/>
</dbReference>
<evidence type="ECO:0000256" key="5">
    <source>
        <dbReference type="ARBA" id="ARBA00023239"/>
    </source>
</evidence>
<dbReference type="PANTHER" id="PTHR39289:SF1">
    <property type="entry name" value="L-ECTOINE SYNTHASE"/>
    <property type="match status" value="1"/>
</dbReference>
<proteinExistence type="inferred from homology"/>
<evidence type="ECO:0000256" key="7">
    <source>
        <dbReference type="ARBA" id="ARBA00048714"/>
    </source>
</evidence>
<accession>A0ABM0M9M4</accession>
<keyword evidence="5" id="KW-0456">Lyase</keyword>
<dbReference type="RefSeq" id="XP_006816715.1">
    <property type="nucleotide sequence ID" value="XM_006816652.1"/>
</dbReference>
<dbReference type="InterPro" id="IPR011051">
    <property type="entry name" value="RmlC_Cupin_sf"/>
</dbReference>
<comment type="pathway">
    <text evidence="1">Amine and polyamine biosynthesis; ectoine biosynthesis; L-ectoine from L-aspartate 4-semialdehyde: step 3/3.</text>
</comment>
<dbReference type="GeneID" id="100373416"/>
<evidence type="ECO:0000313" key="8">
    <source>
        <dbReference type="Proteomes" id="UP000694865"/>
    </source>
</evidence>
<dbReference type="SUPFAM" id="SSF51182">
    <property type="entry name" value="RmlC-like cupins"/>
    <property type="match status" value="1"/>
</dbReference>
<reference evidence="9" key="1">
    <citation type="submission" date="2025-08" db="UniProtKB">
        <authorList>
            <consortium name="RefSeq"/>
        </authorList>
    </citation>
    <scope>IDENTIFICATION</scope>
    <source>
        <tissue evidence="9">Testes</tissue>
    </source>
</reference>